<dbReference type="InterPro" id="IPR036736">
    <property type="entry name" value="ACP-like_sf"/>
</dbReference>
<evidence type="ECO:0000313" key="3">
    <source>
        <dbReference type="Proteomes" id="UP001215503"/>
    </source>
</evidence>
<dbReference type="SUPFAM" id="SSF47336">
    <property type="entry name" value="ACP-like"/>
    <property type="match status" value="1"/>
</dbReference>
<dbReference type="InterPro" id="IPR042099">
    <property type="entry name" value="ANL_N_sf"/>
</dbReference>
<dbReference type="RefSeq" id="WP_275822073.1">
    <property type="nucleotide sequence ID" value="NZ_JARHUD010000004.1"/>
</dbReference>
<dbReference type="Gene3D" id="3.40.50.12780">
    <property type="entry name" value="N-terminal domain of ligase-like"/>
    <property type="match status" value="1"/>
</dbReference>
<dbReference type="SMART" id="SM00563">
    <property type="entry name" value="PlsC"/>
    <property type="match status" value="1"/>
</dbReference>
<dbReference type="InterPro" id="IPR045851">
    <property type="entry name" value="AMP-bd_C_sf"/>
</dbReference>
<keyword evidence="3" id="KW-1185">Reference proteome</keyword>
<dbReference type="InterPro" id="IPR009081">
    <property type="entry name" value="PP-bd_ACP"/>
</dbReference>
<dbReference type="InterPro" id="IPR050237">
    <property type="entry name" value="ATP-dep_AMP-bd_enzyme"/>
</dbReference>
<dbReference type="CDD" id="cd07989">
    <property type="entry name" value="LPLAT_AGPAT-like"/>
    <property type="match status" value="1"/>
</dbReference>
<dbReference type="PANTHER" id="PTHR43767:SF1">
    <property type="entry name" value="NONRIBOSOMAL PEPTIDE SYNTHASE PES1 (EUROFUNG)-RELATED"/>
    <property type="match status" value="1"/>
</dbReference>
<name>A0ABT5YM91_9PROT</name>
<comment type="caution">
    <text evidence="2">The sequence shown here is derived from an EMBL/GenBank/DDBJ whole genome shotgun (WGS) entry which is preliminary data.</text>
</comment>
<feature type="domain" description="Carrier" evidence="1">
    <location>
        <begin position="570"/>
        <end position="646"/>
    </location>
</feature>
<dbReference type="Pfam" id="PF01553">
    <property type="entry name" value="Acyltransferase"/>
    <property type="match status" value="1"/>
</dbReference>
<dbReference type="Pfam" id="PF00550">
    <property type="entry name" value="PP-binding"/>
    <property type="match status" value="1"/>
</dbReference>
<dbReference type="Pfam" id="PF00501">
    <property type="entry name" value="AMP-binding"/>
    <property type="match status" value="1"/>
</dbReference>
<dbReference type="Proteomes" id="UP001215503">
    <property type="component" value="Unassembled WGS sequence"/>
</dbReference>
<dbReference type="Gene3D" id="1.10.1200.10">
    <property type="entry name" value="ACP-like"/>
    <property type="match status" value="1"/>
</dbReference>
<gene>
    <name evidence="2" type="ORF">P2G67_08685</name>
</gene>
<evidence type="ECO:0000259" key="1">
    <source>
        <dbReference type="PROSITE" id="PS50075"/>
    </source>
</evidence>
<accession>A0ABT5YM91</accession>
<dbReference type="PANTHER" id="PTHR43767">
    <property type="entry name" value="LONG-CHAIN-FATTY-ACID--COA LIGASE"/>
    <property type="match status" value="1"/>
</dbReference>
<sequence length="880" mass="95439">MTDSSALGPTFREFVTALAEVGDVPAVQTVQGEQIETLSYRELSERALRLAAGLHRRGVQPGEPVLLFAPNSLDWVTVRLALAALGAIGVALDELTSDAELKVLLPDSGARRAFVSGAFLARVRAVSGDLDLIRLDGEAEGDPAPHWQDLLADAPEPLPPIAADDPMIQVYTSGTTGTPKSFFLSHANLLHNISAMVERQIVTDRDRVVMPLPLHHVFPLTIGIGVGLGSRAILVLPEGVTGPQIMTALKVARATVLLGVPRLFAAILAGLEGRVAQQPRLQRLAFRTLFALSHFCLRRFGWRIGRRLFGSLHQRIAPDLWLLASGGAKFDADIIWKLDALGWDTRSGWGLAESASVLSYNHGGPEKRIGSEGKALPGVELRVAEPDAEGVGELQARGGSLFSGYRGGPEVNEGVFTEDGWFRTGDLGRLDAEGFVYIHGRVKEMLVLGGGKNVFPEEVEAVYRESPVIEEIAVMEERGALVAVVVPDMAAATAAGTAVEPVIRAALAEQGASLAPYQRLAGFALSREPLPRTRLGKYQRFKLPELYRRIRAGEQRPAADAPLTAEEEAFLNEGRRRELLAFLKSRYPERPVSLDASPGLDLGIDSLEWVTLSMELESRFGLTLPTAVTAEILSVRDLLAQVKPLEEGASERALIRPLAEEEAEWLRPRGPGMRALGTLLYGLNAVVQRLYFRLELRGEPLPPADAGPVLYVVNHLSDLDPPVMAAALGYRRLQSLRWSGERSRLFHSPVMRLVSRAARIFPVDERDPSTTLSYGAETLRRGESLVWFPESWRSPDGRLQSFLSGVGHLLLAQPVTAVPLYIDGTFEVMPRHASFPRPGKVTVTAGPALEAQSLAALDDAQAIADHLRAAVAALAPPAKR</sequence>
<protein>
    <submittedName>
        <fullName evidence="2">AMP-binding protein</fullName>
    </submittedName>
</protein>
<dbReference type="EMBL" id="JARHUD010000004">
    <property type="protein sequence ID" value="MDF2096049.1"/>
    <property type="molecule type" value="Genomic_DNA"/>
</dbReference>
<evidence type="ECO:0000313" key="2">
    <source>
        <dbReference type="EMBL" id="MDF2096049.1"/>
    </source>
</evidence>
<dbReference type="SUPFAM" id="SSF56801">
    <property type="entry name" value="Acetyl-CoA synthetase-like"/>
    <property type="match status" value="1"/>
</dbReference>
<dbReference type="InterPro" id="IPR002123">
    <property type="entry name" value="Plipid/glycerol_acylTrfase"/>
</dbReference>
<organism evidence="2 3">
    <name type="scientific">Aquibaculum arenosum</name>
    <dbReference type="NCBI Taxonomy" id="3032591"/>
    <lineage>
        <taxon>Bacteria</taxon>
        <taxon>Pseudomonadati</taxon>
        <taxon>Pseudomonadota</taxon>
        <taxon>Alphaproteobacteria</taxon>
        <taxon>Rhodospirillales</taxon>
        <taxon>Rhodovibrionaceae</taxon>
        <taxon>Aquibaculum</taxon>
    </lineage>
</organism>
<dbReference type="SUPFAM" id="SSF69593">
    <property type="entry name" value="Glycerol-3-phosphate (1)-acyltransferase"/>
    <property type="match status" value="1"/>
</dbReference>
<dbReference type="PROSITE" id="PS50075">
    <property type="entry name" value="CARRIER"/>
    <property type="match status" value="1"/>
</dbReference>
<proteinExistence type="predicted"/>
<reference evidence="2 3" key="1">
    <citation type="submission" date="2023-03" db="EMBL/GenBank/DDBJ databases">
        <title>Fodinicurvata sp. CAU 1616 isolated from sea sendiment.</title>
        <authorList>
            <person name="Kim W."/>
        </authorList>
    </citation>
    <scope>NUCLEOTIDE SEQUENCE [LARGE SCALE GENOMIC DNA]</scope>
    <source>
        <strain evidence="2 3">CAU 1616</strain>
    </source>
</reference>
<dbReference type="InterPro" id="IPR000873">
    <property type="entry name" value="AMP-dep_synth/lig_dom"/>
</dbReference>
<dbReference type="Gene3D" id="3.30.300.30">
    <property type="match status" value="1"/>
</dbReference>